<keyword evidence="1" id="KW-0732">Signal</keyword>
<accession>D4DN22</accession>
<evidence type="ECO:0000313" key="2">
    <source>
        <dbReference type="EMBL" id="EFE50740.1"/>
    </source>
</evidence>
<dbReference type="Pfam" id="PF10670">
    <property type="entry name" value="DUF4198"/>
    <property type="match status" value="1"/>
</dbReference>
<gene>
    <name evidence="2" type="ORF">NEIELOOT_00446</name>
</gene>
<dbReference type="EMBL" id="ADBF01000012">
    <property type="protein sequence ID" value="EFE50740.1"/>
    <property type="molecule type" value="Genomic_DNA"/>
</dbReference>
<evidence type="ECO:0008006" key="4">
    <source>
        <dbReference type="Google" id="ProtNLM"/>
    </source>
</evidence>
<comment type="caution">
    <text evidence="2">The sequence shown here is derived from an EMBL/GenBank/DDBJ whole genome shotgun (WGS) entry which is preliminary data.</text>
</comment>
<organism evidence="2 3">
    <name type="scientific">Neisseria elongata subsp. glycolytica ATCC 29315</name>
    <dbReference type="NCBI Taxonomy" id="546263"/>
    <lineage>
        <taxon>Bacteria</taxon>
        <taxon>Pseudomonadati</taxon>
        <taxon>Pseudomonadota</taxon>
        <taxon>Betaproteobacteria</taxon>
        <taxon>Neisseriales</taxon>
        <taxon>Neisseriaceae</taxon>
        <taxon>Neisseria</taxon>
    </lineage>
</organism>
<dbReference type="Proteomes" id="UP000005536">
    <property type="component" value="Unassembled WGS sequence"/>
</dbReference>
<dbReference type="AlphaFoldDB" id="D4DN22"/>
<sequence length="270" mass="30623">MKMKKQVVLAAVLSAAVFSAHAHRVWVKTDHTHGGEILKAQLGYGEFPEFEPIAQERLHIFSKPMRLYTDKGHEDLVQKGEFNYQYESKKPVREGSFLVTAEYQPTFWSKNKAGWKKVNMTEMPDAEYCEQTRMYGKNIVNVGHDSADTAVITRPVDHLLEIVPLDNPANVRVGELFKVKVLYKGEPLANVPVTATFEGFDLTDRKKSHKVEAQAFYDVTAADGTVDIIPLRQGFWKASVEYKADYADQKVCQKQASYSTLTFEIGHTHH</sequence>
<proteinExistence type="predicted"/>
<feature type="chain" id="PRO_5003055991" description="ABC transporter substrate-binding protein" evidence="1">
    <location>
        <begin position="23"/>
        <end position="270"/>
    </location>
</feature>
<evidence type="ECO:0000256" key="1">
    <source>
        <dbReference type="SAM" id="SignalP"/>
    </source>
</evidence>
<protein>
    <recommendedName>
        <fullName evidence="4">ABC transporter substrate-binding protein</fullName>
    </recommendedName>
</protein>
<reference evidence="2 3" key="1">
    <citation type="submission" date="2010-02" db="EMBL/GenBank/DDBJ databases">
        <authorList>
            <person name="Weinstock G."/>
            <person name="Sodergren E."/>
            <person name="Clifton S."/>
            <person name="Fulton L."/>
            <person name="Fulton B."/>
            <person name="Courtney L."/>
            <person name="Fronick C."/>
            <person name="Harrison M."/>
            <person name="Strong C."/>
            <person name="Farmer C."/>
            <person name="Delahaunty K."/>
            <person name="Markovic C."/>
            <person name="Hall O."/>
            <person name="Minx P."/>
            <person name="Tomlinson C."/>
            <person name="Mitreva M."/>
            <person name="Nelson J."/>
            <person name="Hou S."/>
            <person name="Wollam A."/>
            <person name="Pepin K.H."/>
            <person name="Johnson M."/>
            <person name="Bhonagiri V."/>
            <person name="Zhang X."/>
            <person name="Suruliraj S."/>
            <person name="Warren W."/>
            <person name="Chinwalla A."/>
            <person name="Mardis E.R."/>
            <person name="Wilson R.K."/>
        </authorList>
    </citation>
    <scope>NUCLEOTIDE SEQUENCE [LARGE SCALE GENOMIC DNA]</scope>
    <source>
        <strain evidence="2 3">ATCC 29315</strain>
    </source>
</reference>
<evidence type="ECO:0000313" key="3">
    <source>
        <dbReference type="Proteomes" id="UP000005536"/>
    </source>
</evidence>
<feature type="signal peptide" evidence="1">
    <location>
        <begin position="1"/>
        <end position="22"/>
    </location>
</feature>
<dbReference type="InterPro" id="IPR019613">
    <property type="entry name" value="DUF4198"/>
</dbReference>
<name>D4DN22_NEIEG</name>
<dbReference type="STRING" id="546263.NELON_06665"/>